<evidence type="ECO:0000313" key="2">
    <source>
        <dbReference type="EMBL" id="NMF91113.1"/>
    </source>
</evidence>
<gene>
    <name evidence="2" type="ORF">GPA26_21870</name>
</gene>
<protein>
    <submittedName>
        <fullName evidence="2">Phosphatidylserine decarboxylase family protein</fullName>
        <ecNumber evidence="2">4.1.1.65</ecNumber>
    </submittedName>
</protein>
<feature type="non-terminal residue" evidence="2">
    <location>
        <position position="42"/>
    </location>
</feature>
<keyword evidence="3" id="KW-1185">Reference proteome</keyword>
<keyword evidence="1" id="KW-0812">Transmembrane</keyword>
<proteinExistence type="predicted"/>
<evidence type="ECO:0000256" key="1">
    <source>
        <dbReference type="SAM" id="Phobius"/>
    </source>
</evidence>
<comment type="caution">
    <text evidence="2">The sequence shown here is derived from an EMBL/GenBank/DDBJ whole genome shotgun (WGS) entry which is preliminary data.</text>
</comment>
<keyword evidence="1" id="KW-0472">Membrane</keyword>
<organism evidence="2 3">
    <name type="scientific">Aromatoleum petrolei</name>
    <dbReference type="NCBI Taxonomy" id="76116"/>
    <lineage>
        <taxon>Bacteria</taxon>
        <taxon>Pseudomonadati</taxon>
        <taxon>Pseudomonadota</taxon>
        <taxon>Betaproteobacteria</taxon>
        <taxon>Rhodocyclales</taxon>
        <taxon>Rhodocyclaceae</taxon>
        <taxon>Aromatoleum</taxon>
    </lineage>
</organism>
<name>A0ABX1MTM4_9RHOO</name>
<evidence type="ECO:0000313" key="3">
    <source>
        <dbReference type="Proteomes" id="UP000652074"/>
    </source>
</evidence>
<feature type="transmembrane region" description="Helical" evidence="1">
    <location>
        <begin position="16"/>
        <end position="39"/>
    </location>
</feature>
<reference evidence="2 3" key="1">
    <citation type="submission" date="2019-12" db="EMBL/GenBank/DDBJ databases">
        <title>Comparative genomics gives insights into the taxonomy of the Azoarcus-Aromatoleum group and reveals separate origins of nif in the plant-associated Azoarcus and non-plant-associated Aromatoleum sub-groups.</title>
        <authorList>
            <person name="Lafos M."/>
            <person name="Maluk M."/>
            <person name="Batista M."/>
            <person name="Junghare M."/>
            <person name="Carmona M."/>
            <person name="Faoro H."/>
            <person name="Cruz L.M."/>
            <person name="Battistoni F."/>
            <person name="De Souza E."/>
            <person name="Pedrosa F."/>
            <person name="Chen W.-M."/>
            <person name="Poole P.S."/>
            <person name="Dixon R.A."/>
            <person name="James E.K."/>
        </authorList>
    </citation>
    <scope>NUCLEOTIDE SEQUENCE [LARGE SCALE GENOMIC DNA]</scope>
    <source>
        <strain evidence="2 3">ToN1</strain>
    </source>
</reference>
<dbReference type="EMBL" id="WTVR01000066">
    <property type="protein sequence ID" value="NMF91113.1"/>
    <property type="molecule type" value="Genomic_DNA"/>
</dbReference>
<accession>A0ABX1MTM4</accession>
<sequence>MANSNYPHPILAREGWPFIAIALVVALVINTSAGFGWALPFW</sequence>
<dbReference type="GO" id="GO:0004609">
    <property type="term" value="F:phosphatidylserine decarboxylase activity"/>
    <property type="evidence" value="ECO:0007669"/>
    <property type="project" value="UniProtKB-EC"/>
</dbReference>
<dbReference type="EC" id="4.1.1.65" evidence="2"/>
<keyword evidence="1" id="KW-1133">Transmembrane helix</keyword>
<dbReference type="Proteomes" id="UP000652074">
    <property type="component" value="Unassembled WGS sequence"/>
</dbReference>
<keyword evidence="2" id="KW-0456">Lyase</keyword>